<dbReference type="InterPro" id="IPR052895">
    <property type="entry name" value="HetReg/Transcr_Mod"/>
</dbReference>
<dbReference type="Pfam" id="PF06985">
    <property type="entry name" value="HET"/>
    <property type="match status" value="1"/>
</dbReference>
<keyword evidence="3" id="KW-1185">Reference proteome</keyword>
<comment type="caution">
    <text evidence="2">The sequence shown here is derived from an EMBL/GenBank/DDBJ whole genome shotgun (WGS) entry which is preliminary data.</text>
</comment>
<dbReference type="AlphaFoldDB" id="A0AAD7UTE1"/>
<proteinExistence type="predicted"/>
<name>A0AAD7UTE1_9FUNG</name>
<dbReference type="GeneID" id="83218886"/>
<organism evidence="2 3">
    <name type="scientific">Lichtheimia ornata</name>
    <dbReference type="NCBI Taxonomy" id="688661"/>
    <lineage>
        <taxon>Eukaryota</taxon>
        <taxon>Fungi</taxon>
        <taxon>Fungi incertae sedis</taxon>
        <taxon>Mucoromycota</taxon>
        <taxon>Mucoromycotina</taxon>
        <taxon>Mucoromycetes</taxon>
        <taxon>Mucorales</taxon>
        <taxon>Lichtheimiaceae</taxon>
        <taxon>Lichtheimia</taxon>
    </lineage>
</organism>
<feature type="domain" description="Heterokaryon incompatibility" evidence="1">
    <location>
        <begin position="86"/>
        <end position="220"/>
    </location>
</feature>
<protein>
    <recommendedName>
        <fullName evidence="1">Heterokaryon incompatibility domain-containing protein</fullName>
    </recommendedName>
</protein>
<evidence type="ECO:0000313" key="3">
    <source>
        <dbReference type="Proteomes" id="UP001234581"/>
    </source>
</evidence>
<dbReference type="Proteomes" id="UP001234581">
    <property type="component" value="Unassembled WGS sequence"/>
</dbReference>
<gene>
    <name evidence="2" type="ORF">O0I10_011485</name>
</gene>
<dbReference type="RefSeq" id="XP_058337799.1">
    <property type="nucleotide sequence ID" value="XM_058491452.1"/>
</dbReference>
<dbReference type="EMBL" id="JARTCD010000091">
    <property type="protein sequence ID" value="KAJ8652885.1"/>
    <property type="molecule type" value="Genomic_DNA"/>
</dbReference>
<evidence type="ECO:0000259" key="1">
    <source>
        <dbReference type="Pfam" id="PF06985"/>
    </source>
</evidence>
<reference evidence="2 3" key="1">
    <citation type="submission" date="2023-03" db="EMBL/GenBank/DDBJ databases">
        <title>Genome sequence of Lichtheimia ornata CBS 291.66.</title>
        <authorList>
            <person name="Mohabir J.T."/>
            <person name="Shea T.P."/>
            <person name="Kurbessoian T."/>
            <person name="Berby B."/>
            <person name="Fontaine J."/>
            <person name="Livny J."/>
            <person name="Gnirke A."/>
            <person name="Stajich J.E."/>
            <person name="Cuomo C.A."/>
        </authorList>
    </citation>
    <scope>NUCLEOTIDE SEQUENCE [LARGE SCALE GENOMIC DNA]</scope>
    <source>
        <strain evidence="2">CBS 291.66</strain>
    </source>
</reference>
<accession>A0AAD7UTE1</accession>
<sequence>MLSGLDFGTNSSEKIHIDKKGWSDERKRLFETKLGALLKNPNFLLLHVPEEKGTKMKIIQPSSDPYHRHRIIEGVNEGETTPRTWYALSHLWGITKADPHVWDNITQLVEDEYGQPVQPVSMRPEKRNTLLKLLEAYPNSYWWIDVLCARHDTPLDIMGDIYACCTECIALLDIDPEVIPEFHSVVDDATSLTMGDPQLCNIFGSLIDCKWWKRVWTWQEMALPRTILLMAENATQVSEKHMMNLDCLPGYLPIVFHGLYAVLTDFFYQQGLTHPLSFYVDLPNAFAIHGEVLFTRGTNSWRISADGLYALFLSFKQSSRQCMEPVDYVYGILGILRLDIPRMNDHHQVWKLFLSKLDTLMIDLNCTKWKISNDAHQVDLLAVENMADVYKDLLTLSDSEKLRMLQGM</sequence>
<dbReference type="PANTHER" id="PTHR24148">
    <property type="entry name" value="ANKYRIN REPEAT DOMAIN-CONTAINING PROTEIN 39 HOMOLOG-RELATED"/>
    <property type="match status" value="1"/>
</dbReference>
<dbReference type="PANTHER" id="PTHR24148:SF64">
    <property type="entry name" value="HETEROKARYON INCOMPATIBILITY DOMAIN-CONTAINING PROTEIN"/>
    <property type="match status" value="1"/>
</dbReference>
<dbReference type="InterPro" id="IPR010730">
    <property type="entry name" value="HET"/>
</dbReference>
<evidence type="ECO:0000313" key="2">
    <source>
        <dbReference type="EMBL" id="KAJ8652885.1"/>
    </source>
</evidence>